<accession>A0ABP1R5H1</accession>
<comment type="caution">
    <text evidence="4">The sequence shown here is derived from an EMBL/GenBank/DDBJ whole genome shotgun (WGS) entry which is preliminary data.</text>
</comment>
<evidence type="ECO:0000313" key="5">
    <source>
        <dbReference type="Proteomes" id="UP001642540"/>
    </source>
</evidence>
<dbReference type="InterPro" id="IPR008197">
    <property type="entry name" value="WAP_dom"/>
</dbReference>
<sequence>MKQAVVCYVLIIVLVSGSQARRPWSKFRQQGGSTSTSSTTTSTTTTSTTPQSWTCDAPITRTKPGTCPPTTLEICINCIPDVCSSDEDCNGRNICCGKSTCGNRCVAPDRAWVQ</sequence>
<evidence type="ECO:0000256" key="2">
    <source>
        <dbReference type="SAM" id="SignalP"/>
    </source>
</evidence>
<dbReference type="Pfam" id="PF00095">
    <property type="entry name" value="WAP"/>
    <property type="match status" value="1"/>
</dbReference>
<feature type="chain" id="PRO_5046185831" description="WAP domain-containing protein" evidence="2">
    <location>
        <begin position="21"/>
        <end position="114"/>
    </location>
</feature>
<dbReference type="PROSITE" id="PS51390">
    <property type="entry name" value="WAP"/>
    <property type="match status" value="1"/>
</dbReference>
<proteinExistence type="predicted"/>
<dbReference type="SMART" id="SM00217">
    <property type="entry name" value="WAP"/>
    <property type="match status" value="1"/>
</dbReference>
<feature type="signal peptide" evidence="2">
    <location>
        <begin position="1"/>
        <end position="20"/>
    </location>
</feature>
<evidence type="ECO:0000259" key="3">
    <source>
        <dbReference type="PROSITE" id="PS51390"/>
    </source>
</evidence>
<dbReference type="SUPFAM" id="SSF57256">
    <property type="entry name" value="Elafin-like"/>
    <property type="match status" value="1"/>
</dbReference>
<feature type="domain" description="WAP" evidence="3">
    <location>
        <begin position="60"/>
        <end position="109"/>
    </location>
</feature>
<protein>
    <recommendedName>
        <fullName evidence="3">WAP domain-containing protein</fullName>
    </recommendedName>
</protein>
<dbReference type="Gene3D" id="4.10.75.10">
    <property type="entry name" value="Elafin-like"/>
    <property type="match status" value="1"/>
</dbReference>
<reference evidence="4 5" key="1">
    <citation type="submission" date="2024-08" db="EMBL/GenBank/DDBJ databases">
        <authorList>
            <person name="Cucini C."/>
            <person name="Frati F."/>
        </authorList>
    </citation>
    <scope>NUCLEOTIDE SEQUENCE [LARGE SCALE GENOMIC DNA]</scope>
</reference>
<name>A0ABP1R5H1_9HEXA</name>
<dbReference type="InterPro" id="IPR036645">
    <property type="entry name" value="Elafin-like_sf"/>
</dbReference>
<dbReference type="EMBL" id="CAXLJM020000053">
    <property type="protein sequence ID" value="CAL8116848.1"/>
    <property type="molecule type" value="Genomic_DNA"/>
</dbReference>
<organism evidence="4 5">
    <name type="scientific">Orchesella dallaii</name>
    <dbReference type="NCBI Taxonomy" id="48710"/>
    <lineage>
        <taxon>Eukaryota</taxon>
        <taxon>Metazoa</taxon>
        <taxon>Ecdysozoa</taxon>
        <taxon>Arthropoda</taxon>
        <taxon>Hexapoda</taxon>
        <taxon>Collembola</taxon>
        <taxon>Entomobryomorpha</taxon>
        <taxon>Entomobryoidea</taxon>
        <taxon>Orchesellidae</taxon>
        <taxon>Orchesellinae</taxon>
        <taxon>Orchesella</taxon>
    </lineage>
</organism>
<evidence type="ECO:0000313" key="4">
    <source>
        <dbReference type="EMBL" id="CAL8116848.1"/>
    </source>
</evidence>
<dbReference type="Proteomes" id="UP001642540">
    <property type="component" value="Unassembled WGS sequence"/>
</dbReference>
<feature type="region of interest" description="Disordered" evidence="1">
    <location>
        <begin position="25"/>
        <end position="52"/>
    </location>
</feature>
<feature type="compositionally biased region" description="Low complexity" evidence="1">
    <location>
        <begin position="33"/>
        <end position="49"/>
    </location>
</feature>
<keyword evidence="5" id="KW-1185">Reference proteome</keyword>
<keyword evidence="2" id="KW-0732">Signal</keyword>
<dbReference type="PRINTS" id="PR00003">
    <property type="entry name" value="4DISULPHCORE"/>
</dbReference>
<gene>
    <name evidence="4" type="ORF">ODALV1_LOCUS17425</name>
</gene>
<evidence type="ECO:0000256" key="1">
    <source>
        <dbReference type="SAM" id="MobiDB-lite"/>
    </source>
</evidence>